<proteinExistence type="predicted"/>
<protein>
    <submittedName>
        <fullName evidence="1">Uncharacterized protein</fullName>
    </submittedName>
</protein>
<accession>X1CMR0</accession>
<comment type="caution">
    <text evidence="1">The sequence shown here is derived from an EMBL/GenBank/DDBJ whole genome shotgun (WGS) entry which is preliminary data.</text>
</comment>
<evidence type="ECO:0000313" key="1">
    <source>
        <dbReference type="EMBL" id="GAG85496.1"/>
    </source>
</evidence>
<reference evidence="1" key="1">
    <citation type="journal article" date="2014" name="Front. Microbiol.">
        <title>High frequency of phylogenetically diverse reductive dehalogenase-homologous genes in deep subseafloor sedimentary metagenomes.</title>
        <authorList>
            <person name="Kawai M."/>
            <person name="Futagami T."/>
            <person name="Toyoda A."/>
            <person name="Takaki Y."/>
            <person name="Nishi S."/>
            <person name="Hori S."/>
            <person name="Arai W."/>
            <person name="Tsubouchi T."/>
            <person name="Morono Y."/>
            <person name="Uchiyama I."/>
            <person name="Ito T."/>
            <person name="Fujiyama A."/>
            <person name="Inagaki F."/>
            <person name="Takami H."/>
        </authorList>
    </citation>
    <scope>NUCLEOTIDE SEQUENCE</scope>
    <source>
        <strain evidence="1">Expedition CK06-06</strain>
    </source>
</reference>
<sequence length="206" mass="24167">MIIVAQLKRLYDATDNLIKQQFYKSGSDTIIGRTPEVSIKIKNSGQIIKKYKNLFNQNMRFFLEGDYMKFFTPFKIIKGVDENHISEIYQDIQIKLAAMHGTEFNVVLMYTIVVSSLTTSIRDIQFNESIQDITVRTKKKASTITDKQIQKELEKLFMRNDKNISILYNISYLYALAESFNFMKTARICKIQRSKYINRIVTNLRK</sequence>
<organism evidence="1">
    <name type="scientific">marine sediment metagenome</name>
    <dbReference type="NCBI Taxonomy" id="412755"/>
    <lineage>
        <taxon>unclassified sequences</taxon>
        <taxon>metagenomes</taxon>
        <taxon>ecological metagenomes</taxon>
    </lineage>
</organism>
<name>X1CMR0_9ZZZZ</name>
<dbReference type="AlphaFoldDB" id="X1CMR0"/>
<dbReference type="EMBL" id="BART01011468">
    <property type="protein sequence ID" value="GAG85496.1"/>
    <property type="molecule type" value="Genomic_DNA"/>
</dbReference>
<gene>
    <name evidence="1" type="ORF">S01H4_24428</name>
</gene>